<protein>
    <recommendedName>
        <fullName evidence="8">Serine aminopeptidase S33 domain-containing protein</fullName>
    </recommendedName>
</protein>
<reference evidence="6" key="1">
    <citation type="submission" date="2023-07" db="EMBL/GenBank/DDBJ databases">
        <title>draft genome sequence of fig (Ficus carica).</title>
        <authorList>
            <person name="Takahashi T."/>
            <person name="Nishimura K."/>
        </authorList>
    </citation>
    <scope>NUCLEOTIDE SEQUENCE</scope>
</reference>
<accession>A0AA88IY85</accession>
<feature type="region of interest" description="Disordered" evidence="5">
    <location>
        <begin position="32"/>
        <end position="107"/>
    </location>
</feature>
<feature type="coiled-coil region" evidence="4">
    <location>
        <begin position="581"/>
        <end position="608"/>
    </location>
</feature>
<evidence type="ECO:0000256" key="4">
    <source>
        <dbReference type="SAM" id="Coils"/>
    </source>
</evidence>
<evidence type="ECO:0000313" key="6">
    <source>
        <dbReference type="EMBL" id="GMN57440.1"/>
    </source>
</evidence>
<dbReference type="InterPro" id="IPR007130">
    <property type="entry name" value="DAGAT"/>
</dbReference>
<dbReference type="GO" id="GO:0016020">
    <property type="term" value="C:membrane"/>
    <property type="evidence" value="ECO:0007669"/>
    <property type="project" value="TreeGrafter"/>
</dbReference>
<keyword evidence="7" id="KW-1185">Reference proteome</keyword>
<dbReference type="Gene3D" id="3.40.50.1820">
    <property type="entry name" value="alpha/beta hydrolase"/>
    <property type="match status" value="1"/>
</dbReference>
<evidence type="ECO:0000313" key="7">
    <source>
        <dbReference type="Proteomes" id="UP001187192"/>
    </source>
</evidence>
<evidence type="ECO:0000256" key="5">
    <source>
        <dbReference type="SAM" id="MobiDB-lite"/>
    </source>
</evidence>
<evidence type="ECO:0000256" key="1">
    <source>
        <dbReference type="ARBA" id="ARBA00005420"/>
    </source>
</evidence>
<evidence type="ECO:0000256" key="2">
    <source>
        <dbReference type="ARBA" id="ARBA00022679"/>
    </source>
</evidence>
<keyword evidence="3" id="KW-0012">Acyltransferase</keyword>
<organism evidence="6 7">
    <name type="scientific">Ficus carica</name>
    <name type="common">Common fig</name>
    <dbReference type="NCBI Taxonomy" id="3494"/>
    <lineage>
        <taxon>Eukaryota</taxon>
        <taxon>Viridiplantae</taxon>
        <taxon>Streptophyta</taxon>
        <taxon>Embryophyta</taxon>
        <taxon>Tracheophyta</taxon>
        <taxon>Spermatophyta</taxon>
        <taxon>Magnoliopsida</taxon>
        <taxon>eudicotyledons</taxon>
        <taxon>Gunneridae</taxon>
        <taxon>Pentapetalae</taxon>
        <taxon>rosids</taxon>
        <taxon>fabids</taxon>
        <taxon>Rosales</taxon>
        <taxon>Moraceae</taxon>
        <taxon>Ficeae</taxon>
        <taxon>Ficus</taxon>
    </lineage>
</organism>
<dbReference type="GO" id="GO:0019432">
    <property type="term" value="P:triglyceride biosynthetic process"/>
    <property type="evidence" value="ECO:0007669"/>
    <property type="project" value="UniProtKB-ARBA"/>
</dbReference>
<evidence type="ECO:0008006" key="8">
    <source>
        <dbReference type="Google" id="ProtNLM"/>
    </source>
</evidence>
<dbReference type="InterPro" id="IPR029058">
    <property type="entry name" value="AB_hydrolase_fold"/>
</dbReference>
<dbReference type="Pfam" id="PF03982">
    <property type="entry name" value="DAGAT"/>
    <property type="match status" value="1"/>
</dbReference>
<sequence>MLTNLTTTPMSMAMATSLGPLFPAAISCRATNSNSPAGSSSSASNPFPTRRLKATSTDSHQLRSETTKRTDDSSSEKRRSFEKIRDDGAHVSVTTPFSGEDPESRRGVKDYLEQTKDLVRSVDGGPPRWFSPLDCAGSSRLNDSPLLLFLPGIDGVGLGLIMHHKKLGGMFDVWCLHIPVEDRTPFSELVKLVERTVRSEHYRSPNRPIYLVGETIGACLALSVAALNPDIDLVLILANPGTSFRESQLQRLMPLLEVMPESLQLSLPYMLSLLSGESLRMVKASLQKGLPLQTTVGELSSDLIAKSFYLPVLADILPTKTLLWKLQMLKSASAFTNSRLHAPKAWCQRSVFIGSKALKWHCNKFAEDDVDLVTIIKCASFYRRYKNPDYVFDYIPPTPSEFEKIHESNQWIYMATSPVMLSTLDDGKIVRGLAGIPSEGPVLFVGYHMLLGIELVPLVSQFLIERNILVRGIAHPMMFMNLQKGRLPEFSYDTYRIMGAVPVSGKNFYKLFSSKSHVLLYPGGMREALHRKGEEYKLFWPEQSEFVRMAAKFGAKIVPFGVVGEDDICEVIFDYEDQMKIPSLRDQIEELTNQVAKLRNDANGEVANQPVHLPGILPKFPGRFYYYFGKPIETEGMKQKLRDREKSHELYLQVKSEVERCIAYLKEKRERDPYRNILARLVYQATNGFTAEVPTFEI</sequence>
<dbReference type="AlphaFoldDB" id="A0AA88IY85"/>
<evidence type="ECO:0000256" key="3">
    <source>
        <dbReference type="ARBA" id="ARBA00023315"/>
    </source>
</evidence>
<dbReference type="PANTHER" id="PTHR22753">
    <property type="entry name" value="TRANSMEMBRANE PROTEIN 68"/>
    <property type="match status" value="1"/>
</dbReference>
<gene>
    <name evidence="6" type="ORF">TIFTF001_026536</name>
</gene>
<comment type="similarity">
    <text evidence="1">Belongs to the diacylglycerol acyltransferase family.</text>
</comment>
<name>A0AA88IY85_FICCA</name>
<keyword evidence="2" id="KW-0808">Transferase</keyword>
<dbReference type="SUPFAM" id="SSF53474">
    <property type="entry name" value="alpha/beta-Hydrolases"/>
    <property type="match status" value="1"/>
</dbReference>
<keyword evidence="4" id="KW-0175">Coiled coil</keyword>
<dbReference type="PANTHER" id="PTHR22753:SF24">
    <property type="entry name" value="ESTERASE_LIPASE_THIOESTERASE FAMILY PROTEIN"/>
    <property type="match status" value="1"/>
</dbReference>
<proteinExistence type="inferred from homology"/>
<dbReference type="Proteomes" id="UP001187192">
    <property type="component" value="Unassembled WGS sequence"/>
</dbReference>
<comment type="caution">
    <text evidence="6">The sequence shown here is derived from an EMBL/GenBank/DDBJ whole genome shotgun (WGS) entry which is preliminary data.</text>
</comment>
<dbReference type="GO" id="GO:0004144">
    <property type="term" value="F:diacylglycerol O-acyltransferase activity"/>
    <property type="evidence" value="ECO:0007669"/>
    <property type="project" value="UniProtKB-ARBA"/>
</dbReference>
<dbReference type="EMBL" id="BTGU01000070">
    <property type="protein sequence ID" value="GMN57440.1"/>
    <property type="molecule type" value="Genomic_DNA"/>
</dbReference>
<dbReference type="CDD" id="cd07987">
    <property type="entry name" value="LPLAT_MGAT-like"/>
    <property type="match status" value="1"/>
</dbReference>
<feature type="compositionally biased region" description="Basic and acidic residues" evidence="5">
    <location>
        <begin position="60"/>
        <end position="89"/>
    </location>
</feature>
<feature type="compositionally biased region" description="Low complexity" evidence="5">
    <location>
        <begin position="32"/>
        <end position="48"/>
    </location>
</feature>